<dbReference type="SUPFAM" id="SSF52172">
    <property type="entry name" value="CheY-like"/>
    <property type="match status" value="1"/>
</dbReference>
<feature type="domain" description="Response regulatory" evidence="2">
    <location>
        <begin position="8"/>
        <end position="124"/>
    </location>
</feature>
<evidence type="ECO:0000313" key="6">
    <source>
        <dbReference type="EMBL" id="MDX6848262.1"/>
    </source>
</evidence>
<dbReference type="InterPro" id="IPR043128">
    <property type="entry name" value="Rev_trsase/Diguanyl_cyclase"/>
</dbReference>
<keyword evidence="7" id="KW-1185">Reference proteome</keyword>
<dbReference type="Proteomes" id="UP001273505">
    <property type="component" value="Unassembled WGS sequence"/>
</dbReference>
<evidence type="ECO:0000313" key="7">
    <source>
        <dbReference type="Proteomes" id="UP001273505"/>
    </source>
</evidence>
<dbReference type="SUPFAM" id="SSF55073">
    <property type="entry name" value="Nucleotide cyclase"/>
    <property type="match status" value="1"/>
</dbReference>
<feature type="domain" description="GGDEF" evidence="5">
    <location>
        <begin position="299"/>
        <end position="433"/>
    </location>
</feature>
<dbReference type="PROSITE" id="PS50883">
    <property type="entry name" value="EAL"/>
    <property type="match status" value="1"/>
</dbReference>
<dbReference type="Pfam" id="PF00072">
    <property type="entry name" value="Response_reg"/>
    <property type="match status" value="1"/>
</dbReference>
<evidence type="ECO:0000256" key="1">
    <source>
        <dbReference type="PROSITE-ProRule" id="PRU00169"/>
    </source>
</evidence>
<dbReference type="InterPro" id="IPR029787">
    <property type="entry name" value="Nucleotide_cyclase"/>
</dbReference>
<evidence type="ECO:0000259" key="3">
    <source>
        <dbReference type="PROSITE" id="PS50112"/>
    </source>
</evidence>
<dbReference type="PROSITE" id="PS50887">
    <property type="entry name" value="GGDEF"/>
    <property type="match status" value="1"/>
</dbReference>
<comment type="caution">
    <text evidence="6">The sequence shown here is derived from an EMBL/GenBank/DDBJ whole genome shotgun (WGS) entry which is preliminary data.</text>
</comment>
<dbReference type="Gene3D" id="3.30.450.20">
    <property type="entry name" value="PAS domain"/>
    <property type="match status" value="1"/>
</dbReference>
<proteinExistence type="predicted"/>
<feature type="domain" description="EAL" evidence="4">
    <location>
        <begin position="442"/>
        <end position="693"/>
    </location>
</feature>
<dbReference type="EMBL" id="JAXAFO010000003">
    <property type="protein sequence ID" value="MDX6848262.1"/>
    <property type="molecule type" value="Genomic_DNA"/>
</dbReference>
<comment type="caution">
    <text evidence="1">Lacks conserved residue(s) required for the propagation of feature annotation.</text>
</comment>
<dbReference type="CDD" id="cd01949">
    <property type="entry name" value="GGDEF"/>
    <property type="match status" value="1"/>
</dbReference>
<dbReference type="PROSITE" id="PS50112">
    <property type="entry name" value="PAS"/>
    <property type="match status" value="1"/>
</dbReference>
<dbReference type="RefSeq" id="WP_302722996.1">
    <property type="nucleotide sequence ID" value="NZ_JAULRU010000577.1"/>
</dbReference>
<dbReference type="SMART" id="SM00052">
    <property type="entry name" value="EAL"/>
    <property type="match status" value="1"/>
</dbReference>
<accession>A0ABU4RTQ0</accession>
<dbReference type="InterPro" id="IPR035919">
    <property type="entry name" value="EAL_sf"/>
</dbReference>
<dbReference type="SUPFAM" id="SSF141868">
    <property type="entry name" value="EAL domain-like"/>
    <property type="match status" value="1"/>
</dbReference>
<dbReference type="Gene3D" id="3.30.70.270">
    <property type="match status" value="1"/>
</dbReference>
<dbReference type="SMART" id="SM00267">
    <property type="entry name" value="GGDEF"/>
    <property type="match status" value="1"/>
</dbReference>
<evidence type="ECO:0000259" key="4">
    <source>
        <dbReference type="PROSITE" id="PS50883"/>
    </source>
</evidence>
<dbReference type="CDD" id="cd00156">
    <property type="entry name" value="REC"/>
    <property type="match status" value="1"/>
</dbReference>
<dbReference type="Pfam" id="PF00563">
    <property type="entry name" value="EAL"/>
    <property type="match status" value="1"/>
</dbReference>
<dbReference type="NCBIfam" id="TIGR00254">
    <property type="entry name" value="GGDEF"/>
    <property type="match status" value="1"/>
</dbReference>
<dbReference type="InterPro" id="IPR035965">
    <property type="entry name" value="PAS-like_dom_sf"/>
</dbReference>
<dbReference type="Pfam" id="PF00990">
    <property type="entry name" value="GGDEF"/>
    <property type="match status" value="1"/>
</dbReference>
<gene>
    <name evidence="6" type="ORF">SCD92_02750</name>
</gene>
<organism evidence="6 7">
    <name type="scientific">Gilvimarinus gilvus</name>
    <dbReference type="NCBI Taxonomy" id="3058038"/>
    <lineage>
        <taxon>Bacteria</taxon>
        <taxon>Pseudomonadati</taxon>
        <taxon>Pseudomonadota</taxon>
        <taxon>Gammaproteobacteria</taxon>
        <taxon>Cellvibrionales</taxon>
        <taxon>Cellvibrionaceae</taxon>
        <taxon>Gilvimarinus</taxon>
    </lineage>
</organism>
<dbReference type="PANTHER" id="PTHR44757:SF2">
    <property type="entry name" value="BIOFILM ARCHITECTURE MAINTENANCE PROTEIN MBAA"/>
    <property type="match status" value="1"/>
</dbReference>
<dbReference type="NCBIfam" id="TIGR00229">
    <property type="entry name" value="sensory_box"/>
    <property type="match status" value="1"/>
</dbReference>
<dbReference type="CDD" id="cd01948">
    <property type="entry name" value="EAL"/>
    <property type="match status" value="1"/>
</dbReference>
<feature type="domain" description="PAS" evidence="3">
    <location>
        <begin position="142"/>
        <end position="212"/>
    </location>
</feature>
<dbReference type="InterPro" id="IPR001789">
    <property type="entry name" value="Sig_transdc_resp-reg_receiver"/>
</dbReference>
<dbReference type="InterPro" id="IPR000014">
    <property type="entry name" value="PAS"/>
</dbReference>
<protein>
    <submittedName>
        <fullName evidence="6">EAL domain-containing protein</fullName>
    </submittedName>
</protein>
<evidence type="ECO:0000259" key="2">
    <source>
        <dbReference type="PROSITE" id="PS50110"/>
    </source>
</evidence>
<reference evidence="6 7" key="1">
    <citation type="submission" date="2023-11" db="EMBL/GenBank/DDBJ databases">
        <title>Gilvimarinus fulvus sp. nov., isolated from the surface of Kelp.</title>
        <authorList>
            <person name="Sun Y.Y."/>
            <person name="Gong Y."/>
            <person name="Du Z.J."/>
        </authorList>
    </citation>
    <scope>NUCLEOTIDE SEQUENCE [LARGE SCALE GENOMIC DNA]</scope>
    <source>
        <strain evidence="6 7">SDUM040013</strain>
    </source>
</reference>
<evidence type="ECO:0000259" key="5">
    <source>
        <dbReference type="PROSITE" id="PS50887"/>
    </source>
</evidence>
<dbReference type="Gene3D" id="3.40.50.2300">
    <property type="match status" value="1"/>
</dbReference>
<dbReference type="SUPFAM" id="SSF55785">
    <property type="entry name" value="PYP-like sensor domain (PAS domain)"/>
    <property type="match status" value="1"/>
</dbReference>
<dbReference type="InterPro" id="IPR011006">
    <property type="entry name" value="CheY-like_superfamily"/>
</dbReference>
<dbReference type="PROSITE" id="PS50110">
    <property type="entry name" value="RESPONSE_REGULATORY"/>
    <property type="match status" value="1"/>
</dbReference>
<dbReference type="Gene3D" id="3.20.20.450">
    <property type="entry name" value="EAL domain"/>
    <property type="match status" value="1"/>
</dbReference>
<dbReference type="InterPro" id="IPR000160">
    <property type="entry name" value="GGDEF_dom"/>
</dbReference>
<dbReference type="InterPro" id="IPR001633">
    <property type="entry name" value="EAL_dom"/>
</dbReference>
<name>A0ABU4RTQ0_9GAMM</name>
<dbReference type="InterPro" id="IPR052155">
    <property type="entry name" value="Biofilm_reg_signaling"/>
</dbReference>
<dbReference type="PANTHER" id="PTHR44757">
    <property type="entry name" value="DIGUANYLATE CYCLASE DGCP"/>
    <property type="match status" value="1"/>
</dbReference>
<sequence length="693" mass="76929">MTANDTIRLLILNDSQAEAERLISMLQNAGKPNRAQHVTSADSLAKLLEDQAWDLLIAHEKTQNLAPASAIQQIRRLNKDVPVILLTDEQGSQVVVEGLKLGAVDVVQLDEDQHLLFVINREMANRYQRQEKRIADRLFRESERRAQSLLDSSRDAIAYVQDGLYLYANESFAELFAYEDKDDIDCMPIMDMVAERDQKTLKDFIKEFTLKGVDAESSQLQFSGLKQDGSETNIALEVNHATYDDEPCLQFLAKATKQDGASAEELEAVKSLDVVTGLYNRSYMMGQTNKVINNIGDDQTRALLYIDIDDYADAIQGKFGVSGADEAITDLAKLFTELKHDSEILARFGDSSFTLLTNTTTASEAVKRAEKISSQVAEHIIDIDNVTLQVTASIGVSVINENSSKAETAIEQALDAMEKARASSECQALLYEPPMSDEERQEKNLLSEVREALANDLFRLMFQPIISLRGSDEEYYEVLVRLESATGDKLSPEGFIDAAADAGIGTKVDRWIVLESIKMLSEHRARGNQTKLIVNLNRVSVCDETLVPWLGVAFKAAGLPTDAIIFQVQERDVTNHLNAAKALNNGLLKIGSMMSISSFGCSLNPFNTLKHVDAKVIKVDGSFTQDIQSKSESPEGLSQLLAELHEHERVTIVPFVENASVLSTLWQAGVHYIQGHYLQEPTESMSYDFNMEG</sequence>
<dbReference type="Pfam" id="PF13188">
    <property type="entry name" value="PAS_8"/>
    <property type="match status" value="1"/>
</dbReference>